<comment type="caution">
    <text evidence="2">The sequence shown here is derived from an EMBL/GenBank/DDBJ whole genome shotgun (WGS) entry which is preliminary data.</text>
</comment>
<reference evidence="2 3" key="1">
    <citation type="submission" date="2019-06" db="EMBL/GenBank/DDBJ databases">
        <title>Draft genomes of female and male turbot (Scophthalmus maximus).</title>
        <authorList>
            <person name="Xu H."/>
            <person name="Xu X.-W."/>
            <person name="Shao C."/>
            <person name="Chen S."/>
        </authorList>
    </citation>
    <scope>NUCLEOTIDE SEQUENCE [LARGE SCALE GENOMIC DNA]</scope>
    <source>
        <strain evidence="2">Ysfricsl-2016a</strain>
        <tissue evidence="2">Blood</tissue>
    </source>
</reference>
<accession>A0A6A4RYS6</accession>
<dbReference type="EMBL" id="VEVO01000021">
    <property type="protein sequence ID" value="KAF0024131.1"/>
    <property type="molecule type" value="Genomic_DNA"/>
</dbReference>
<dbReference type="AlphaFoldDB" id="A0A6A4RYS6"/>
<protein>
    <submittedName>
        <fullName evidence="2">Uncharacterized protein</fullName>
    </submittedName>
</protein>
<feature type="compositionally biased region" description="Polar residues" evidence="1">
    <location>
        <begin position="1"/>
        <end position="12"/>
    </location>
</feature>
<evidence type="ECO:0000256" key="1">
    <source>
        <dbReference type="SAM" id="MobiDB-lite"/>
    </source>
</evidence>
<proteinExistence type="predicted"/>
<gene>
    <name evidence="2" type="ORF">F2P81_022933</name>
</gene>
<feature type="region of interest" description="Disordered" evidence="1">
    <location>
        <begin position="1"/>
        <end position="27"/>
    </location>
</feature>
<name>A0A6A4RYS6_SCOMX</name>
<evidence type="ECO:0000313" key="3">
    <source>
        <dbReference type="Proteomes" id="UP000438429"/>
    </source>
</evidence>
<organism evidence="2 3">
    <name type="scientific">Scophthalmus maximus</name>
    <name type="common">Turbot</name>
    <name type="synonym">Psetta maxima</name>
    <dbReference type="NCBI Taxonomy" id="52904"/>
    <lineage>
        <taxon>Eukaryota</taxon>
        <taxon>Metazoa</taxon>
        <taxon>Chordata</taxon>
        <taxon>Craniata</taxon>
        <taxon>Vertebrata</taxon>
        <taxon>Euteleostomi</taxon>
        <taxon>Actinopterygii</taxon>
        <taxon>Neopterygii</taxon>
        <taxon>Teleostei</taxon>
        <taxon>Neoteleostei</taxon>
        <taxon>Acanthomorphata</taxon>
        <taxon>Carangaria</taxon>
        <taxon>Pleuronectiformes</taxon>
        <taxon>Pleuronectoidei</taxon>
        <taxon>Scophthalmidae</taxon>
        <taxon>Scophthalmus</taxon>
    </lineage>
</organism>
<sequence length="199" mass="22642">MNNEADSVSTNIIFEEKHHSQGSQGASVTTLRRDGFQPGRGQCEVAAGRPARSTGLALCPASPHLHRDTTLECQRRRRDPTRVVTVNTVSSDRRENRNVEERKGNMEDEDVVVLGLQQQQRVPVGSWTFLKGSGSKLETQSEDDQQLLKEHLRCARLRLDDMDHMNNDINRSVVFHGTSRKSWTRGTLRRIWVVLFNHC</sequence>
<dbReference type="Proteomes" id="UP000438429">
    <property type="component" value="Unassembled WGS sequence"/>
</dbReference>
<evidence type="ECO:0000313" key="2">
    <source>
        <dbReference type="EMBL" id="KAF0024131.1"/>
    </source>
</evidence>